<sequence>MNNFEKECVLVLDEMFLTKGINYDVASKSFIGNVTLPEHEGIANHGLVFMLGGISSRWKQTVAYYFTSDSVKGSALKPIINSIISKSEAIGLRVNSITSDMGSCNKAMWASYGVGCSFLGNINNSVLHPCDSERKLYFLPDVPHLFKNIKQAIINNKVITIPDNIVKENNLTSNIVYCKHIEELYKHQNDFELKLFHKLNIEDIQKPNHFDKMKVSKATSAINMDVAATLSYLIKNEDYHSSYRLLLGSLDKFSWFTIMSSRDPVVALSKRNSEKYIETLQFLNKFMDLFRNIKIGYKKTWKPCQSGVLVATQSILDLQDLFLNKKNVRSLLTSGFTQDCLENLFSCMRSIQSVPNALQFKCNLKLICVAQYLKHVSYSSYEQDDREFLGDFLDFSKIPTTTNSETYEECSDSDINDMLYIILNKIVYTILQVLFNHKFLTQIIWCI</sequence>
<organism evidence="2 3">
    <name type="scientific">Macrosiphum euphorbiae</name>
    <name type="common">potato aphid</name>
    <dbReference type="NCBI Taxonomy" id="13131"/>
    <lineage>
        <taxon>Eukaryota</taxon>
        <taxon>Metazoa</taxon>
        <taxon>Ecdysozoa</taxon>
        <taxon>Arthropoda</taxon>
        <taxon>Hexapoda</taxon>
        <taxon>Insecta</taxon>
        <taxon>Pterygota</taxon>
        <taxon>Neoptera</taxon>
        <taxon>Paraneoptera</taxon>
        <taxon>Hemiptera</taxon>
        <taxon>Sternorrhyncha</taxon>
        <taxon>Aphidomorpha</taxon>
        <taxon>Aphidoidea</taxon>
        <taxon>Aphididae</taxon>
        <taxon>Macrosiphini</taxon>
        <taxon>Macrosiphum</taxon>
    </lineage>
</organism>
<protein>
    <recommendedName>
        <fullName evidence="1">Transposable element P transposase-like RNase H domain-containing protein</fullName>
    </recommendedName>
</protein>
<evidence type="ECO:0000313" key="2">
    <source>
        <dbReference type="EMBL" id="CAI6354737.1"/>
    </source>
</evidence>
<gene>
    <name evidence="2" type="ORF">MEUPH1_LOCUS10694</name>
</gene>
<dbReference type="Pfam" id="PF21787">
    <property type="entry name" value="TNP-like_RNaseH_N"/>
    <property type="match status" value="1"/>
</dbReference>
<feature type="domain" description="Transposable element P transposase-like RNase H" evidence="1">
    <location>
        <begin position="2"/>
        <end position="113"/>
    </location>
</feature>
<evidence type="ECO:0000259" key="1">
    <source>
        <dbReference type="Pfam" id="PF21787"/>
    </source>
</evidence>
<dbReference type="EMBL" id="CARXXK010000002">
    <property type="protein sequence ID" value="CAI6354737.1"/>
    <property type="molecule type" value="Genomic_DNA"/>
</dbReference>
<keyword evidence="3" id="KW-1185">Reference proteome</keyword>
<accession>A0AAV0WGD2</accession>
<reference evidence="2 3" key="1">
    <citation type="submission" date="2023-01" db="EMBL/GenBank/DDBJ databases">
        <authorList>
            <person name="Whitehead M."/>
        </authorList>
    </citation>
    <scope>NUCLEOTIDE SEQUENCE [LARGE SCALE GENOMIC DNA]</scope>
</reference>
<dbReference type="InterPro" id="IPR048365">
    <property type="entry name" value="TNP-like_RNaseH_N"/>
</dbReference>
<proteinExistence type="predicted"/>
<evidence type="ECO:0000313" key="3">
    <source>
        <dbReference type="Proteomes" id="UP001160148"/>
    </source>
</evidence>
<comment type="caution">
    <text evidence="2">The sequence shown here is derived from an EMBL/GenBank/DDBJ whole genome shotgun (WGS) entry which is preliminary data.</text>
</comment>
<name>A0AAV0WGD2_9HEMI</name>
<dbReference type="AlphaFoldDB" id="A0AAV0WGD2"/>
<dbReference type="Proteomes" id="UP001160148">
    <property type="component" value="Unassembled WGS sequence"/>
</dbReference>